<dbReference type="RefSeq" id="WP_020329830.1">
    <property type="nucleotide sequence ID" value="NZ_AP028129.1"/>
</dbReference>
<evidence type="ECO:0000313" key="3">
    <source>
        <dbReference type="EMBL" id="SUQ26425.1"/>
    </source>
</evidence>
<accession>A0AAX2LT39</accession>
<dbReference type="Proteomes" id="UP000254626">
    <property type="component" value="Unassembled WGS sequence"/>
</dbReference>
<dbReference type="GeneID" id="29383525"/>
<gene>
    <name evidence="2" type="ORF">AL536_06290</name>
    <name evidence="3" type="ORF">NCTC11327_03285</name>
</gene>
<evidence type="ECO:0000313" key="2">
    <source>
        <dbReference type="EMBL" id="AMF93061.1"/>
    </source>
</evidence>
<dbReference type="AlphaFoldDB" id="A0AAX2LT39"/>
<evidence type="ECO:0000313" key="4">
    <source>
        <dbReference type="Proteomes" id="UP000057088"/>
    </source>
</evidence>
<keyword evidence="1" id="KW-0812">Transmembrane</keyword>
<feature type="transmembrane region" description="Helical" evidence="1">
    <location>
        <begin position="6"/>
        <end position="25"/>
    </location>
</feature>
<reference evidence="4" key="1">
    <citation type="submission" date="2015-12" db="EMBL/GenBank/DDBJ databases">
        <title>FDA dAtabase for Regulatory Grade micrObial Sequences (FDA-ARGOS): Supporting development and validation of Infectious Disease Dx tests.</title>
        <authorList>
            <person name="Hoffmann M."/>
            <person name="Allard M."/>
            <person name="Evans P."/>
            <person name="Brown E."/>
            <person name="Tallon L.J."/>
            <person name="Sadzewicz L."/>
            <person name="Sengamalay N."/>
            <person name="Ott S."/>
            <person name="Godinez A."/>
            <person name="Nagaraj S."/>
            <person name="Vyas G."/>
            <person name="Aluvathingal J."/>
            <person name="Nadendla S."/>
            <person name="Geyer C."/>
            <person name="Sichtig H."/>
        </authorList>
    </citation>
    <scope>NUCLEOTIDE SEQUENCE [LARGE SCALE GENOMIC DNA]</scope>
    <source>
        <strain evidence="4">ATCC 33809</strain>
    </source>
</reference>
<reference evidence="2" key="2">
    <citation type="submission" date="2018-01" db="EMBL/GenBank/DDBJ databases">
        <title>FDA dAtabase for Regulatory Grade micrObial Sequences (FDA-ARGOS): Supporting development and validation of Infectious Disease Dx tests.</title>
        <authorList>
            <person name="Hoffmann M."/>
            <person name="Allard M."/>
            <person name="Evans P."/>
            <person name="Brown E."/>
            <person name="Tallon L."/>
            <person name="Sadzewicz L."/>
            <person name="Sengamalay N."/>
            <person name="Ott S."/>
            <person name="Godinez A."/>
            <person name="Nagaraj S."/>
            <person name="Vyas G."/>
            <person name="Aluvathingal J."/>
            <person name="Nadendla S."/>
            <person name="Geyer C."/>
            <person name="Sichtig H."/>
        </authorList>
    </citation>
    <scope>NUCLEOTIDE SEQUENCE</scope>
    <source>
        <strain evidence="2">ATCC 33809</strain>
    </source>
</reference>
<name>A0AAX2LT39_VIBFL</name>
<reference evidence="3 5" key="3">
    <citation type="submission" date="2018-06" db="EMBL/GenBank/DDBJ databases">
        <authorList>
            <consortium name="Pathogen Informatics"/>
            <person name="Doyle S."/>
        </authorList>
    </citation>
    <scope>NUCLEOTIDE SEQUENCE [LARGE SCALE GENOMIC DNA]</scope>
    <source>
        <strain evidence="3 5">NCTC11327</strain>
    </source>
</reference>
<keyword evidence="1" id="KW-0472">Membrane</keyword>
<keyword evidence="4" id="KW-1185">Reference proteome</keyword>
<sequence length="79" mass="9193">METALFWIEKSVLLVGILLVLTGITRYGKRSQDWKGVATMFYKRVPMTIEEYKLYRLGVAMVVLAIVLRIVLLTLWPNY</sequence>
<keyword evidence="1" id="KW-1133">Transmembrane helix</keyword>
<dbReference type="EMBL" id="UHIP01000002">
    <property type="protein sequence ID" value="SUQ26425.1"/>
    <property type="molecule type" value="Genomic_DNA"/>
</dbReference>
<dbReference type="EMBL" id="CP014034">
    <property type="protein sequence ID" value="AMF93061.1"/>
    <property type="molecule type" value="Genomic_DNA"/>
</dbReference>
<dbReference type="Proteomes" id="UP000057088">
    <property type="component" value="Chromosome 1"/>
</dbReference>
<feature type="transmembrane region" description="Helical" evidence="1">
    <location>
        <begin position="54"/>
        <end position="76"/>
    </location>
</feature>
<organism evidence="3 5">
    <name type="scientific">Vibrio fluvialis</name>
    <dbReference type="NCBI Taxonomy" id="676"/>
    <lineage>
        <taxon>Bacteria</taxon>
        <taxon>Pseudomonadati</taxon>
        <taxon>Pseudomonadota</taxon>
        <taxon>Gammaproteobacteria</taxon>
        <taxon>Vibrionales</taxon>
        <taxon>Vibrionaceae</taxon>
        <taxon>Vibrio</taxon>
    </lineage>
</organism>
<proteinExistence type="predicted"/>
<protein>
    <submittedName>
        <fullName evidence="3">Uncharacterized protein</fullName>
    </submittedName>
</protein>
<evidence type="ECO:0000256" key="1">
    <source>
        <dbReference type="SAM" id="Phobius"/>
    </source>
</evidence>
<evidence type="ECO:0000313" key="5">
    <source>
        <dbReference type="Proteomes" id="UP000254626"/>
    </source>
</evidence>
<dbReference type="KEGG" id="vfl:AL536_06290"/>